<dbReference type="SUPFAM" id="SSF81995">
    <property type="entry name" value="beta-sandwich domain of Sec23/24"/>
    <property type="match status" value="1"/>
</dbReference>
<feature type="transmembrane region" description="Helical" evidence="2">
    <location>
        <begin position="76"/>
        <end position="98"/>
    </location>
</feature>
<name>A0A839XYT0_9ACTN</name>
<feature type="compositionally biased region" description="Polar residues" evidence="1">
    <location>
        <begin position="1"/>
        <end position="12"/>
    </location>
</feature>
<organism evidence="4 5">
    <name type="scientific">Modestobacter versicolor</name>
    <dbReference type="NCBI Taxonomy" id="429133"/>
    <lineage>
        <taxon>Bacteria</taxon>
        <taxon>Bacillati</taxon>
        <taxon>Actinomycetota</taxon>
        <taxon>Actinomycetes</taxon>
        <taxon>Geodermatophilales</taxon>
        <taxon>Geodermatophilaceae</taxon>
        <taxon>Modestobacter</taxon>
    </lineage>
</organism>
<evidence type="ECO:0000313" key="4">
    <source>
        <dbReference type="EMBL" id="MBB3674372.1"/>
    </source>
</evidence>
<keyword evidence="2" id="KW-1133">Transmembrane helix</keyword>
<dbReference type="EMBL" id="JACIBU010000001">
    <property type="protein sequence ID" value="MBB3674372.1"/>
    <property type="molecule type" value="Genomic_DNA"/>
</dbReference>
<evidence type="ECO:0000256" key="2">
    <source>
        <dbReference type="SAM" id="Phobius"/>
    </source>
</evidence>
<gene>
    <name evidence="4" type="ORF">FHX36_000107</name>
</gene>
<evidence type="ECO:0000259" key="3">
    <source>
        <dbReference type="Pfam" id="PF14018"/>
    </source>
</evidence>
<keyword evidence="2" id="KW-0812">Transmembrane</keyword>
<evidence type="ECO:0000313" key="5">
    <source>
        <dbReference type="Proteomes" id="UP000580718"/>
    </source>
</evidence>
<sequence>MSTIDEPTSRPQSAGGYAPAQYTQPQPYGQPPYAQPQYGQPQPYAQPFGQQLPAGYAPAPVAPFGRQLGPIGKVRSTWAVIGLSIITFGIYGLYYYFATHEEMKQHSGEGVGGALGLVLAIFTFGLVTPFVLPNEVGNLYARQQRPRPVSATTGLWVLLGWMILIGPLVWLIKTNGALNAYWRSMGAV</sequence>
<dbReference type="Proteomes" id="UP000580718">
    <property type="component" value="Unassembled WGS sequence"/>
</dbReference>
<feature type="region of interest" description="Disordered" evidence="1">
    <location>
        <begin position="1"/>
        <end position="40"/>
    </location>
</feature>
<feature type="transmembrane region" description="Helical" evidence="2">
    <location>
        <begin position="110"/>
        <end position="132"/>
    </location>
</feature>
<accession>A0A839XYT0</accession>
<protein>
    <recommendedName>
        <fullName evidence="3">DUF4234 domain-containing protein</fullName>
    </recommendedName>
</protein>
<dbReference type="Pfam" id="PF14018">
    <property type="entry name" value="DUF4234"/>
    <property type="match status" value="1"/>
</dbReference>
<proteinExistence type="predicted"/>
<dbReference type="AlphaFoldDB" id="A0A839XYT0"/>
<comment type="caution">
    <text evidence="4">The sequence shown here is derived from an EMBL/GenBank/DDBJ whole genome shotgun (WGS) entry which is preliminary data.</text>
</comment>
<feature type="domain" description="DUF4234" evidence="3">
    <location>
        <begin position="75"/>
        <end position="179"/>
    </location>
</feature>
<dbReference type="RefSeq" id="WP_220035792.1">
    <property type="nucleotide sequence ID" value="NZ_JACIBU010000001.1"/>
</dbReference>
<keyword evidence="2" id="KW-0472">Membrane</keyword>
<reference evidence="4 5" key="1">
    <citation type="submission" date="2020-08" db="EMBL/GenBank/DDBJ databases">
        <title>Sequencing the genomes of 1000 actinobacteria strains.</title>
        <authorList>
            <person name="Klenk H.-P."/>
        </authorList>
    </citation>
    <scope>NUCLEOTIDE SEQUENCE [LARGE SCALE GENOMIC DNA]</scope>
    <source>
        <strain evidence="4 5">DSM 16678</strain>
    </source>
</reference>
<dbReference type="InterPro" id="IPR025328">
    <property type="entry name" value="DUF4234"/>
</dbReference>
<evidence type="ECO:0000256" key="1">
    <source>
        <dbReference type="SAM" id="MobiDB-lite"/>
    </source>
</evidence>
<feature type="transmembrane region" description="Helical" evidence="2">
    <location>
        <begin position="153"/>
        <end position="172"/>
    </location>
</feature>
<feature type="compositionally biased region" description="Low complexity" evidence="1">
    <location>
        <begin position="16"/>
        <end position="27"/>
    </location>
</feature>